<dbReference type="InterPro" id="IPR036498">
    <property type="entry name" value="Nfu/NifU_N_sf"/>
</dbReference>
<dbReference type="InterPro" id="IPR016024">
    <property type="entry name" value="ARM-type_fold"/>
</dbReference>
<dbReference type="InterPro" id="IPR011989">
    <property type="entry name" value="ARM-like"/>
</dbReference>
<dbReference type="Pfam" id="PF13646">
    <property type="entry name" value="HEAT_2"/>
    <property type="match status" value="1"/>
</dbReference>
<dbReference type="PANTHER" id="PTHR12697:SF37">
    <property type="entry name" value="CONSERVED VIRULENCE FACTOR C"/>
    <property type="match status" value="1"/>
</dbReference>
<dbReference type="InterPro" id="IPR014824">
    <property type="entry name" value="Nfu/NifU_N"/>
</dbReference>
<dbReference type="Pfam" id="PF08712">
    <property type="entry name" value="Nfu_N"/>
    <property type="match status" value="1"/>
</dbReference>
<dbReference type="PANTHER" id="PTHR12697">
    <property type="entry name" value="PBS LYASE HEAT-LIKE PROTEIN"/>
    <property type="match status" value="1"/>
</dbReference>
<dbReference type="Gene3D" id="3.30.1370.70">
    <property type="entry name" value="Scaffold protein Nfu/NifU, N-terminal domain"/>
    <property type="match status" value="1"/>
</dbReference>
<feature type="domain" description="Scaffold protein Nfu/NifU N-terminal" evidence="1">
    <location>
        <begin position="4"/>
        <end position="91"/>
    </location>
</feature>
<keyword evidence="3" id="KW-1185">Reference proteome</keyword>
<dbReference type="RefSeq" id="WP_209365396.1">
    <property type="nucleotide sequence ID" value="NZ_CP046956.1"/>
</dbReference>
<dbReference type="SMART" id="SM00567">
    <property type="entry name" value="EZ_HEAT"/>
    <property type="match status" value="4"/>
</dbReference>
<dbReference type="SMART" id="SM00932">
    <property type="entry name" value="Nfu_N"/>
    <property type="match status" value="1"/>
</dbReference>
<dbReference type="SUPFAM" id="SSF110836">
    <property type="entry name" value="Hypothetical protein SAV1430"/>
    <property type="match status" value="1"/>
</dbReference>
<dbReference type="Pfam" id="PF13769">
    <property type="entry name" value="Virulence_fact"/>
    <property type="match status" value="1"/>
</dbReference>
<dbReference type="Proteomes" id="UP000665043">
    <property type="component" value="Chromosome"/>
</dbReference>
<evidence type="ECO:0000313" key="3">
    <source>
        <dbReference type="Proteomes" id="UP000665043"/>
    </source>
</evidence>
<reference evidence="2 3" key="1">
    <citation type="submission" date="2019-12" db="EMBL/GenBank/DDBJ databases">
        <title>The whole genome sequencing of a strain isolated from a Mars analog, Dalangtan Playa.</title>
        <authorList>
            <person name="Huang T."/>
        </authorList>
    </citation>
    <scope>NUCLEOTIDE SEQUENCE [LARGE SCALE GENOMIC DNA]</scope>
    <source>
        <strain evidence="2 3">DP4-553-S</strain>
    </source>
</reference>
<name>A0ABX7VW49_9BACI</name>
<dbReference type="InterPro" id="IPR025989">
    <property type="entry name" value="Virulence_F_dom"/>
</dbReference>
<gene>
    <name evidence="2" type="ORF">ERJ70_13675</name>
</gene>
<dbReference type="Gene3D" id="1.25.10.10">
    <property type="entry name" value="Leucine-rich Repeat Variant"/>
    <property type="match status" value="1"/>
</dbReference>
<evidence type="ECO:0000313" key="2">
    <source>
        <dbReference type="EMBL" id="QTN00255.1"/>
    </source>
</evidence>
<dbReference type="EMBL" id="CP046956">
    <property type="protein sequence ID" value="QTN00255.1"/>
    <property type="molecule type" value="Genomic_DNA"/>
</dbReference>
<proteinExistence type="predicted"/>
<evidence type="ECO:0000259" key="1">
    <source>
        <dbReference type="SMART" id="SM00932"/>
    </source>
</evidence>
<protein>
    <submittedName>
        <fullName evidence="2">Virulence factor</fullName>
    </submittedName>
</protein>
<organism evidence="2 3">
    <name type="scientific">Sediminibacillus dalangtanensis</name>
    <dbReference type="NCBI Taxonomy" id="2729421"/>
    <lineage>
        <taxon>Bacteria</taxon>
        <taxon>Bacillati</taxon>
        <taxon>Bacillota</taxon>
        <taxon>Bacilli</taxon>
        <taxon>Bacillales</taxon>
        <taxon>Bacillaceae</taxon>
        <taxon>Sediminibacillus</taxon>
    </lineage>
</organism>
<dbReference type="SUPFAM" id="SSF48371">
    <property type="entry name" value="ARM repeat"/>
    <property type="match status" value="1"/>
</dbReference>
<sequence length="380" mass="42810">MKLVSIEPTPSPHSMKINVDEELPAGQNHNYKQGDDLRSAPDYIQALFDIEGVKGIYRVADFLALERHPKYAWETILPAARQVFGEEQGEAVGNSGVGQIPVDAFGEVKVFIQMFRGLPMQVKLEDGEQEQRFGLPQRFLDAAMEASSASPNMVMERKWVEQSPRYGPLEEIGETVVDEITASYDDGRLKKLVKLAFQNETEQKGTAKERPSLEMLDDSDWKNRYAALDRLVEPDKEDLPFLAKALKDDKASIRRLATAYLGMIEDPDVLPYLYQALQDKVVTVRRTAGDCISDLGFKQAMPQMTESLKDKNRLVRWRAAMFLYEVGDENAIPALEAASNDPEFEVRMQVNLALERIKGGEEAKGSVWSQMTEATQKKTD</sequence>
<accession>A0ABX7VW49</accession>
<dbReference type="InterPro" id="IPR004155">
    <property type="entry name" value="PBS_lyase_HEAT"/>
</dbReference>